<name>A0AB73Q1A0_ENTFC</name>
<gene>
    <name evidence="6" type="ORF">A5804_002783</name>
</gene>
<dbReference type="GO" id="GO:0008234">
    <property type="term" value="F:cysteine-type peptidase activity"/>
    <property type="evidence" value="ECO:0007669"/>
    <property type="project" value="UniProtKB-KW"/>
</dbReference>
<dbReference type="SUPFAM" id="SSF63817">
    <property type="entry name" value="Sortase"/>
    <property type="match status" value="1"/>
</dbReference>
<dbReference type="RefSeq" id="WP_143351971.1">
    <property type="nucleotide sequence ID" value="NZ_NGLB01000003.1"/>
</dbReference>
<keyword evidence="5" id="KW-1133">Transmembrane helix</keyword>
<dbReference type="Gene3D" id="2.40.260.10">
    <property type="entry name" value="Sortase"/>
    <property type="match status" value="1"/>
</dbReference>
<evidence type="ECO:0000256" key="3">
    <source>
        <dbReference type="ARBA" id="ARBA00022807"/>
    </source>
</evidence>
<keyword evidence="2" id="KW-0378">Hydrolase</keyword>
<dbReference type="InterPro" id="IPR005754">
    <property type="entry name" value="Sortase"/>
</dbReference>
<dbReference type="EMBL" id="NGLB01000003">
    <property type="protein sequence ID" value="OTN94472.1"/>
    <property type="molecule type" value="Genomic_DNA"/>
</dbReference>
<evidence type="ECO:0000256" key="2">
    <source>
        <dbReference type="ARBA" id="ARBA00022801"/>
    </source>
</evidence>
<dbReference type="InterPro" id="IPR023365">
    <property type="entry name" value="Sortase_dom-sf"/>
</dbReference>
<keyword evidence="3" id="KW-0788">Thiol protease</keyword>
<evidence type="ECO:0000313" key="6">
    <source>
        <dbReference type="EMBL" id="OTN94472.1"/>
    </source>
</evidence>
<organism evidence="6 7">
    <name type="scientific">Enterococcus faecium</name>
    <name type="common">Streptococcus faecium</name>
    <dbReference type="NCBI Taxonomy" id="1352"/>
    <lineage>
        <taxon>Bacteria</taxon>
        <taxon>Bacillati</taxon>
        <taxon>Bacillota</taxon>
        <taxon>Bacilli</taxon>
        <taxon>Lactobacillales</taxon>
        <taxon>Enterococcaceae</taxon>
        <taxon>Enterococcus</taxon>
    </lineage>
</organism>
<feature type="transmembrane region" description="Helical" evidence="5">
    <location>
        <begin position="307"/>
        <end position="326"/>
    </location>
</feature>
<evidence type="ECO:0000256" key="1">
    <source>
        <dbReference type="ARBA" id="ARBA00022670"/>
    </source>
</evidence>
<feature type="active site" description="Proton donor/acceptor" evidence="4">
    <location>
        <position position="138"/>
    </location>
</feature>
<dbReference type="InterPro" id="IPR042007">
    <property type="entry name" value="Sortase_A"/>
</dbReference>
<evidence type="ECO:0000256" key="5">
    <source>
        <dbReference type="SAM" id="Phobius"/>
    </source>
</evidence>
<dbReference type="GO" id="GO:0006508">
    <property type="term" value="P:proteolysis"/>
    <property type="evidence" value="ECO:0007669"/>
    <property type="project" value="UniProtKB-KW"/>
</dbReference>
<keyword evidence="1" id="KW-0645">Protease</keyword>
<evidence type="ECO:0000313" key="7">
    <source>
        <dbReference type="Proteomes" id="UP000194737"/>
    </source>
</evidence>
<protein>
    <recommendedName>
        <fullName evidence="8">Class A sortase</fullName>
    </recommendedName>
</protein>
<evidence type="ECO:0008006" key="8">
    <source>
        <dbReference type="Google" id="ProtNLM"/>
    </source>
</evidence>
<sequence length="331" mass="37404">MKKILKFFSIIWLLLGFSIVGSTIYGYYLLQKNDNRNSVLSFPIQNEKQVEENQQAKITDSLFDPESIQPVNAKDFANAQLHYEEIINQWGIGSIYIPSSIVQTKILSGMSNDNLMVGVGTYRSEQRLGKGNYVLLAHNLTQGGGVLNNIRQTEIGTLIYATDFSKIYEYRVTMNQVVNQSAGEVLNEPRENGKPLITLIRCEGGLNTDKRAVVQGELITSYSASEANNELKGNLGLVSAIQNQERVENTMVPNSTETVKNHDITSEEHTNQSIKKNKEINALKEEKERYSSFEKYCIWLVKECNNMYVLVIASVVYLLVLVVCILRKPYK</sequence>
<keyword evidence="5" id="KW-0812">Transmembrane</keyword>
<dbReference type="AlphaFoldDB" id="A0AB73Q1A0"/>
<evidence type="ECO:0000256" key="4">
    <source>
        <dbReference type="PIRSR" id="PIRSR605754-1"/>
    </source>
</evidence>
<comment type="caution">
    <text evidence="6">The sequence shown here is derived from an EMBL/GenBank/DDBJ whole genome shotgun (WGS) entry which is preliminary data.</text>
</comment>
<keyword evidence="5" id="KW-0472">Membrane</keyword>
<dbReference type="Pfam" id="PF04203">
    <property type="entry name" value="Sortase"/>
    <property type="match status" value="1"/>
</dbReference>
<accession>A0AB73Q1A0</accession>
<reference evidence="6 7" key="1">
    <citation type="submission" date="2017-05" db="EMBL/GenBank/DDBJ databases">
        <title>The Genome Sequence of Enterococcus faecium 6F2_DIV0138.</title>
        <authorList>
            <consortium name="The Broad Institute Genomics Platform"/>
            <consortium name="The Broad Institute Genomic Center for Infectious Diseases"/>
            <person name="Earl A."/>
            <person name="Manson A."/>
            <person name="Schwartman J."/>
            <person name="Gilmore M."/>
            <person name="Abouelleil A."/>
            <person name="Cao P."/>
            <person name="Chapman S."/>
            <person name="Cusick C."/>
            <person name="Shea T."/>
            <person name="Young S."/>
            <person name="Neafsey D."/>
            <person name="Nusbaum C."/>
            <person name="Birren B."/>
        </authorList>
    </citation>
    <scope>NUCLEOTIDE SEQUENCE [LARGE SCALE GENOMIC DNA]</scope>
    <source>
        <strain evidence="6 7">6F2_DIV0138</strain>
    </source>
</reference>
<dbReference type="CDD" id="cd06165">
    <property type="entry name" value="Sortase_A"/>
    <property type="match status" value="1"/>
</dbReference>
<dbReference type="Proteomes" id="UP000194737">
    <property type="component" value="Unassembled WGS sequence"/>
</dbReference>
<proteinExistence type="predicted"/>
<feature type="active site" description="Acyl-thioester intermediate" evidence="4">
    <location>
        <position position="202"/>
    </location>
</feature>
<feature type="transmembrane region" description="Helical" evidence="5">
    <location>
        <begin position="7"/>
        <end position="30"/>
    </location>
</feature>